<protein>
    <recommendedName>
        <fullName evidence="2">SAP domain-containing protein</fullName>
    </recommendedName>
</protein>
<keyword evidence="4" id="KW-1185">Reference proteome</keyword>
<dbReference type="OrthoDB" id="658285at2759"/>
<feature type="region of interest" description="Disordered" evidence="1">
    <location>
        <begin position="1681"/>
        <end position="1708"/>
    </location>
</feature>
<feature type="compositionally biased region" description="Low complexity" evidence="1">
    <location>
        <begin position="365"/>
        <end position="378"/>
    </location>
</feature>
<feature type="compositionally biased region" description="Basic and acidic residues" evidence="1">
    <location>
        <begin position="568"/>
        <end position="580"/>
    </location>
</feature>
<name>A0A835AB62_9POAL</name>
<feature type="compositionally biased region" description="Basic and acidic residues" evidence="1">
    <location>
        <begin position="737"/>
        <end position="769"/>
    </location>
</feature>
<dbReference type="SMART" id="SM00513">
    <property type="entry name" value="SAP"/>
    <property type="match status" value="1"/>
</dbReference>
<dbReference type="Gene3D" id="1.10.720.30">
    <property type="entry name" value="SAP domain"/>
    <property type="match status" value="1"/>
</dbReference>
<feature type="compositionally biased region" description="Basic and acidic residues" evidence="1">
    <location>
        <begin position="479"/>
        <end position="489"/>
    </location>
</feature>
<sequence>MDFGGMKRPELQALCKRHGLPAGGTNADLVARLDAALSGGAEAEEEVVVGMVTRKGCLKRPVGDGGEAKKVTFAVQQTRGRRLRSRVVWSPVVSKTRGKRAEAGADSAADDGISVDACANVPVRRSRRNSLTAADAEEIEAAVTVDRKRKCKDQEIAEDVAANAQVVPSRRVTRRSSLSGNAVLLPPAVEKKMGREKAADGKNKLAAEEQVAEAQDSSAATTVVENKRSRRKRENCDPDVQKSAKVEAPSRTTRSRSVEAALMSPTVVENKRRKTGDGQPDVELPTVSEVVKKDAPVTRSLRNRVVQVNNSVVEETRTSQQLENKAQPSRPATRRHKQVESSVEEEDQEQVAVPNKAPLSRRSGRNNSEASNANSENNKLVSALVEAKDLQPAITEPVRRSTRKSVVSTMLDSEDKDPTEEKNPEAPVMRSMRRSVVPAKDVKGAGQEIQHAKGEDAVKQPAITEPVRKSTRKSLASAMHEKEENDLSAEKNPGAHVRRSSRKSVVPVKNVGMEESEAGTRKPKVRDHGVAMVISGNDSQAVLQRSTGKSSNHYLSDDNETQPGSEKCMSHESVGEDVMKLRNHRRSSMEISSSAKDSSNIEDFSGQKFRKQQRSQTPIEKGDTGANYDRQLRTQQASHSTTSKERSSKRRWTTAPEEVTSAEEANDVMVIREATEYTCKVSHEYCEPSSRIQEICQANATGEEYSSGPSLGTVTLPDEICTTQSVHEAIPGSESSEAAKESLDKSKQPQEHTAIQHDDNHLSETRNEELDQSSSVSELHSGFVLEDKTLMGEGSIYVLPAEFAVGDGEGQSPVAGHGSDTASGSAIPTSDNNPEIHCDVITEESIRADDLGRCPSMDGKGNLLTNLHSEGAADNSILPALNAAKGCSSDERHSSFGLEVMFTEASKDTAVEVDGGNKSITCLTPGFHVGSYCDLEDEDVTKEEVVTEWKSFDEHAAAKTDLKSNLNCEFTGIDMDSDCSIAEKNMRLVADKTDEEEATIPVQQDGVQEGDPEKPSLFSATPKCKRECGLPEETVLQSKNQGCSSSAEQSPFGIESLLSQESIEKSVEYDALAASVHTEIGFDELKECHVKRALENAHVSKPHHDTDEGSCPVSKTDDFMCTSQQGNGIEAMRGTNSEEVACKGEGSDKLVHCDDPEPSSEKTDVNEQAPDNAYGVSDVVLSSTLHAPANENYDACLGSNIGLTHQGHKDQCSEDTEKRFASKTLSNDIFEGATSKYIECGDVLLPAEERSHSQDDQLNSKLEGTKVVESGCNFSKDFSSDLDNGSVVGIVGERTPPGSSLPKDLSTEYNTKQEHLDGPSAEIFRDGSTTYRGENVSRVGHLATSSKHDGALSEEAVRTMKKYAGTCSSNPRELLMDLQSPLSKEKIEGSISHDGLAFPSAKSSGNESVDVEQRVEVHLGSNMSQLESTDLLDELIGCSKTEMLHQGHNDRCSEDREEQVAVVDIVGQRTPSGSGLQEDYCTDYNPQQDFLDGCSVESSLQGSTTVCWKKNVSAVAGTIENPSFSIATTDYKHDGALSEEAAHKLKKYTGTCSEDPKHLVIELQSLFSEASIETSVSHDDLAFPSAESGINEPTVCHFEKPVDTLVSSEPDTYQGRCHDLSRAEEKESCMSASVQHNESGGFLRSSHMKDLVTSAHINLSDDAHLIERNIVVEEVLCEAKEKGKSFPTSDSDVLQSNSNEYGPCQTGQQCVHESSSMQATSNIEAFNHDHEESNENNGGQITPGIPASNMSEDADIERSEREIGLPLAAGISALPDEQLKHPGDLSAPRTPEESIVLQNYCFPGSEGIILLAAELFTFQQNVLFNFLL</sequence>
<feature type="compositionally biased region" description="Basic and acidic residues" evidence="1">
    <location>
        <begin position="234"/>
        <end position="245"/>
    </location>
</feature>
<feature type="compositionally biased region" description="Polar residues" evidence="1">
    <location>
        <begin position="318"/>
        <end position="327"/>
    </location>
</feature>
<feature type="region of interest" description="Disordered" evidence="1">
    <location>
        <begin position="809"/>
        <end position="834"/>
    </location>
</feature>
<feature type="region of interest" description="Disordered" evidence="1">
    <location>
        <begin position="1146"/>
        <end position="1170"/>
    </location>
</feature>
<evidence type="ECO:0000313" key="4">
    <source>
        <dbReference type="Proteomes" id="UP000636709"/>
    </source>
</evidence>
<feature type="region of interest" description="Disordered" evidence="1">
    <location>
        <begin position="394"/>
        <end position="664"/>
    </location>
</feature>
<reference evidence="3" key="1">
    <citation type="submission" date="2020-07" db="EMBL/GenBank/DDBJ databases">
        <title>Genome sequence and genetic diversity analysis of an under-domesticated orphan crop, white fonio (Digitaria exilis).</title>
        <authorList>
            <person name="Bennetzen J.L."/>
            <person name="Chen S."/>
            <person name="Ma X."/>
            <person name="Wang X."/>
            <person name="Yssel A.E.J."/>
            <person name="Chaluvadi S.R."/>
            <person name="Johnson M."/>
            <person name="Gangashetty P."/>
            <person name="Hamidou F."/>
            <person name="Sanogo M.D."/>
            <person name="Zwaenepoel A."/>
            <person name="Wallace J."/>
            <person name="Van De Peer Y."/>
            <person name="Van Deynze A."/>
        </authorList>
    </citation>
    <scope>NUCLEOTIDE SEQUENCE</scope>
    <source>
        <tissue evidence="3">Leaves</tissue>
    </source>
</reference>
<feature type="compositionally biased region" description="Polar residues" evidence="1">
    <location>
        <begin position="215"/>
        <end position="224"/>
    </location>
</feature>
<dbReference type="EMBL" id="JACEFO010002486">
    <property type="protein sequence ID" value="KAF8657849.1"/>
    <property type="molecule type" value="Genomic_DNA"/>
</dbReference>
<proteinExistence type="predicted"/>
<accession>A0A835AB62</accession>
<dbReference type="PROSITE" id="PS50800">
    <property type="entry name" value="SAP"/>
    <property type="match status" value="1"/>
</dbReference>
<feature type="compositionally biased region" description="Polar residues" evidence="1">
    <location>
        <begin position="589"/>
        <end position="602"/>
    </location>
</feature>
<evidence type="ECO:0000259" key="2">
    <source>
        <dbReference type="PROSITE" id="PS50800"/>
    </source>
</evidence>
<feature type="compositionally biased region" description="Basic and acidic residues" evidence="1">
    <location>
        <begin position="191"/>
        <end position="207"/>
    </location>
</feature>
<evidence type="ECO:0000256" key="1">
    <source>
        <dbReference type="SAM" id="MobiDB-lite"/>
    </source>
</evidence>
<evidence type="ECO:0000313" key="3">
    <source>
        <dbReference type="EMBL" id="KAF8657849.1"/>
    </source>
</evidence>
<organism evidence="3 4">
    <name type="scientific">Digitaria exilis</name>
    <dbReference type="NCBI Taxonomy" id="1010633"/>
    <lineage>
        <taxon>Eukaryota</taxon>
        <taxon>Viridiplantae</taxon>
        <taxon>Streptophyta</taxon>
        <taxon>Embryophyta</taxon>
        <taxon>Tracheophyta</taxon>
        <taxon>Spermatophyta</taxon>
        <taxon>Magnoliopsida</taxon>
        <taxon>Liliopsida</taxon>
        <taxon>Poales</taxon>
        <taxon>Poaceae</taxon>
        <taxon>PACMAD clade</taxon>
        <taxon>Panicoideae</taxon>
        <taxon>Panicodae</taxon>
        <taxon>Paniceae</taxon>
        <taxon>Anthephorinae</taxon>
        <taxon>Digitaria</taxon>
    </lineage>
</organism>
<dbReference type="InterPro" id="IPR003034">
    <property type="entry name" value="SAP_dom"/>
</dbReference>
<feature type="region of interest" description="Disordered" evidence="1">
    <location>
        <begin position="312"/>
        <end position="378"/>
    </location>
</feature>
<feature type="compositionally biased region" description="Polar residues" evidence="1">
    <location>
        <begin position="536"/>
        <end position="554"/>
    </location>
</feature>
<feature type="compositionally biased region" description="Polar residues" evidence="1">
    <location>
        <begin position="1686"/>
        <end position="1708"/>
    </location>
</feature>
<feature type="compositionally biased region" description="Polar residues" evidence="1">
    <location>
        <begin position="820"/>
        <end position="833"/>
    </location>
</feature>
<feature type="compositionally biased region" description="Basic and acidic residues" evidence="1">
    <location>
        <begin position="1146"/>
        <end position="1165"/>
    </location>
</feature>
<dbReference type="Proteomes" id="UP000636709">
    <property type="component" value="Unassembled WGS sequence"/>
</dbReference>
<dbReference type="Pfam" id="PF02037">
    <property type="entry name" value="SAP"/>
    <property type="match status" value="1"/>
</dbReference>
<feature type="region of interest" description="Disordered" evidence="1">
    <location>
        <begin position="191"/>
        <end position="287"/>
    </location>
</feature>
<feature type="region of interest" description="Disordered" evidence="1">
    <location>
        <begin position="728"/>
        <end position="777"/>
    </location>
</feature>
<gene>
    <name evidence="3" type="ORF">HU200_059659</name>
</gene>
<feature type="region of interest" description="Disordered" evidence="1">
    <location>
        <begin position="1729"/>
        <end position="1751"/>
    </location>
</feature>
<dbReference type="InterPro" id="IPR036361">
    <property type="entry name" value="SAP_dom_sf"/>
</dbReference>
<feature type="domain" description="SAP" evidence="2">
    <location>
        <begin position="3"/>
        <end position="37"/>
    </location>
</feature>
<comment type="caution">
    <text evidence="3">The sequence shown here is derived from an EMBL/GenBank/DDBJ whole genome shotgun (WGS) entry which is preliminary data.</text>
</comment>